<dbReference type="EMBL" id="JANUCP010000003">
    <property type="protein sequence ID" value="MCS3919604.1"/>
    <property type="molecule type" value="Genomic_DNA"/>
</dbReference>
<proteinExistence type="predicted"/>
<keyword evidence="6" id="KW-1185">Reference proteome</keyword>
<dbReference type="PANTHER" id="PTHR42734">
    <property type="entry name" value="METAL TRANSPORT SYSTEM ATP-BINDING PROTEIN TM_0124-RELATED"/>
    <property type="match status" value="1"/>
</dbReference>
<accession>A0ABT2ENQ9</accession>
<reference evidence="5 6" key="1">
    <citation type="submission" date="2022-08" db="EMBL/GenBank/DDBJ databases">
        <title>Bacterial and archaeal communities from various locations to study Microbial Dark Matter (Phase II).</title>
        <authorList>
            <person name="Stepanauskas R."/>
        </authorList>
    </citation>
    <scope>NUCLEOTIDE SEQUENCE [LARGE SCALE GENOMIC DNA]</scope>
    <source>
        <strain evidence="5 6">PD1</strain>
    </source>
</reference>
<dbReference type="Proteomes" id="UP001204798">
    <property type="component" value="Unassembled WGS sequence"/>
</dbReference>
<name>A0ABT2ENQ9_9BACT</name>
<keyword evidence="3" id="KW-0067">ATP-binding</keyword>
<evidence type="ECO:0000256" key="3">
    <source>
        <dbReference type="ARBA" id="ARBA00022840"/>
    </source>
</evidence>
<comment type="caution">
    <text evidence="5">The sequence shown here is derived from an EMBL/GenBank/DDBJ whole genome shotgun (WGS) entry which is preliminary data.</text>
</comment>
<dbReference type="InterPro" id="IPR003593">
    <property type="entry name" value="AAA+_ATPase"/>
</dbReference>
<evidence type="ECO:0000256" key="2">
    <source>
        <dbReference type="ARBA" id="ARBA00022741"/>
    </source>
</evidence>
<sequence length="256" mass="28178">MSELLVSVENVTLGYGRKTVLSGVTLQIGVGEFWGFVGPNGSGKTTLIRAILGLLKPKQGKIAWHRKVRIGYVPQREVLDDLLPMTALDIVLMGRIRKGGFLHRFSPDDFEAALQAMEQVGIADLAYLPFRELSGGQKQRVLIARALATEPDLLLLDEPTNGLDLPTEHAIMELLRKIHAEQGVTIVFVTHLLSLAANSATHLALFHEGRVTAGEINELLTDQQLSATYQTPITVHELNGYKVVMVQDSKERVRNA</sequence>
<dbReference type="SMART" id="SM00382">
    <property type="entry name" value="AAA"/>
    <property type="match status" value="1"/>
</dbReference>
<keyword evidence="2" id="KW-0547">Nucleotide-binding</keyword>
<evidence type="ECO:0000313" key="6">
    <source>
        <dbReference type="Proteomes" id="UP001204798"/>
    </source>
</evidence>
<dbReference type="PROSITE" id="PS50893">
    <property type="entry name" value="ABC_TRANSPORTER_2"/>
    <property type="match status" value="1"/>
</dbReference>
<gene>
    <name evidence="5" type="ORF">M2350_002017</name>
</gene>
<dbReference type="SUPFAM" id="SSF52540">
    <property type="entry name" value="P-loop containing nucleoside triphosphate hydrolases"/>
    <property type="match status" value="1"/>
</dbReference>
<dbReference type="CDD" id="cd03235">
    <property type="entry name" value="ABC_Metallic_Cations"/>
    <property type="match status" value="1"/>
</dbReference>
<evidence type="ECO:0000259" key="4">
    <source>
        <dbReference type="PROSITE" id="PS50893"/>
    </source>
</evidence>
<keyword evidence="1" id="KW-0813">Transport</keyword>
<evidence type="ECO:0000256" key="1">
    <source>
        <dbReference type="ARBA" id="ARBA00022448"/>
    </source>
</evidence>
<organism evidence="5 6">
    <name type="scientific">Candidatus Fervidibacter sacchari</name>
    <dbReference type="NCBI Taxonomy" id="1448929"/>
    <lineage>
        <taxon>Bacteria</taxon>
        <taxon>Candidatus Fervidibacterota</taxon>
        <taxon>Candidatus Fervidibacter</taxon>
    </lineage>
</organism>
<dbReference type="Pfam" id="PF00005">
    <property type="entry name" value="ABC_tran"/>
    <property type="match status" value="1"/>
</dbReference>
<dbReference type="RefSeq" id="WP_259096183.1">
    <property type="nucleotide sequence ID" value="NZ_CP130454.1"/>
</dbReference>
<dbReference type="InterPro" id="IPR050153">
    <property type="entry name" value="Metal_Ion_Import_ABC"/>
</dbReference>
<protein>
    <submittedName>
        <fullName evidence="5">ABC-type Mn2+/Zn2+ transport system ATPase subunit</fullName>
    </submittedName>
</protein>
<dbReference type="InterPro" id="IPR003439">
    <property type="entry name" value="ABC_transporter-like_ATP-bd"/>
</dbReference>
<dbReference type="InterPro" id="IPR027417">
    <property type="entry name" value="P-loop_NTPase"/>
</dbReference>
<feature type="domain" description="ABC transporter" evidence="4">
    <location>
        <begin position="6"/>
        <end position="233"/>
    </location>
</feature>
<dbReference type="Gene3D" id="3.40.50.300">
    <property type="entry name" value="P-loop containing nucleotide triphosphate hydrolases"/>
    <property type="match status" value="1"/>
</dbReference>
<dbReference type="InterPro" id="IPR017871">
    <property type="entry name" value="ABC_transporter-like_CS"/>
</dbReference>
<evidence type="ECO:0000313" key="5">
    <source>
        <dbReference type="EMBL" id="MCS3919604.1"/>
    </source>
</evidence>
<dbReference type="PROSITE" id="PS00211">
    <property type="entry name" value="ABC_TRANSPORTER_1"/>
    <property type="match status" value="1"/>
</dbReference>